<dbReference type="Proteomes" id="UP000008144">
    <property type="component" value="Chromosome 8"/>
</dbReference>
<dbReference type="Gene3D" id="2.70.130.10">
    <property type="entry name" value="Mannose-6-phosphate receptor binding domain"/>
    <property type="match status" value="1"/>
</dbReference>
<evidence type="ECO:0000313" key="10">
    <source>
        <dbReference type="Ensembl" id="ENSCINP00000019962.3"/>
    </source>
</evidence>
<evidence type="ECO:0000256" key="2">
    <source>
        <dbReference type="ARBA" id="ARBA00022448"/>
    </source>
</evidence>
<reference evidence="10" key="3">
    <citation type="submission" date="2025-08" db="UniProtKB">
        <authorList>
            <consortium name="Ensembl"/>
        </authorList>
    </citation>
    <scope>IDENTIFICATION</scope>
</reference>
<keyword evidence="2" id="KW-0813">Transport</keyword>
<evidence type="ECO:0000256" key="3">
    <source>
        <dbReference type="ARBA" id="ARBA00022692"/>
    </source>
</evidence>
<reference evidence="10" key="2">
    <citation type="journal article" date="2008" name="Genome Biol.">
        <title>Improved genome assembly and evidence-based global gene model set for the chordate Ciona intestinalis: new insight into intron and operon populations.</title>
        <authorList>
            <person name="Satou Y."/>
            <person name="Mineta K."/>
            <person name="Ogasawara M."/>
            <person name="Sasakura Y."/>
            <person name="Shoguchi E."/>
            <person name="Ueno K."/>
            <person name="Yamada L."/>
            <person name="Matsumoto J."/>
            <person name="Wasserscheid J."/>
            <person name="Dewar K."/>
            <person name="Wiley G.B."/>
            <person name="Macmil S.L."/>
            <person name="Roe B.A."/>
            <person name="Zeller R.W."/>
            <person name="Hastings K.E."/>
            <person name="Lemaire P."/>
            <person name="Lindquist E."/>
            <person name="Endo T."/>
            <person name="Hotta K."/>
            <person name="Inaba K."/>
        </authorList>
    </citation>
    <scope>NUCLEOTIDE SEQUENCE [LARGE SCALE GENOMIC DNA]</scope>
    <source>
        <strain evidence="10">wild type</strain>
    </source>
</reference>
<dbReference type="OMA" id="PNTIIMA"/>
<dbReference type="SUPFAM" id="SSF50911">
    <property type="entry name" value="Mannose 6-phosphate receptor domain"/>
    <property type="match status" value="1"/>
</dbReference>
<evidence type="ECO:0000259" key="9">
    <source>
        <dbReference type="PROSITE" id="PS51914"/>
    </source>
</evidence>
<organism evidence="10 11">
    <name type="scientific">Ciona intestinalis</name>
    <name type="common">Transparent sea squirt</name>
    <name type="synonym">Ascidia intestinalis</name>
    <dbReference type="NCBI Taxonomy" id="7719"/>
    <lineage>
        <taxon>Eukaryota</taxon>
        <taxon>Metazoa</taxon>
        <taxon>Chordata</taxon>
        <taxon>Tunicata</taxon>
        <taxon>Ascidiacea</taxon>
        <taxon>Phlebobranchia</taxon>
        <taxon>Cionidae</taxon>
        <taxon>Ciona</taxon>
    </lineage>
</organism>
<keyword evidence="3" id="KW-0812">Transmembrane</keyword>
<accession>F6XGP0</accession>
<dbReference type="HOGENOM" id="CLU_1351581_0_0_1"/>
<evidence type="ECO:0000256" key="6">
    <source>
        <dbReference type="ARBA" id="ARBA00023136"/>
    </source>
</evidence>
<evidence type="ECO:0000256" key="4">
    <source>
        <dbReference type="ARBA" id="ARBA00022729"/>
    </source>
</evidence>
<feature type="chain" id="PRO_5003346019" description="MRH domain-containing protein" evidence="8">
    <location>
        <begin position="22"/>
        <end position="203"/>
    </location>
</feature>
<reference evidence="11" key="1">
    <citation type="journal article" date="2002" name="Science">
        <title>The draft genome of Ciona intestinalis: insights into chordate and vertebrate origins.</title>
        <authorList>
            <person name="Dehal P."/>
            <person name="Satou Y."/>
            <person name="Campbell R.K."/>
            <person name="Chapman J."/>
            <person name="Degnan B."/>
            <person name="De Tomaso A."/>
            <person name="Davidson B."/>
            <person name="Di Gregorio A."/>
            <person name="Gelpke M."/>
            <person name="Goodstein D.M."/>
            <person name="Harafuji N."/>
            <person name="Hastings K.E."/>
            <person name="Ho I."/>
            <person name="Hotta K."/>
            <person name="Huang W."/>
            <person name="Kawashima T."/>
            <person name="Lemaire P."/>
            <person name="Martinez D."/>
            <person name="Meinertzhagen I.A."/>
            <person name="Necula S."/>
            <person name="Nonaka M."/>
            <person name="Putnam N."/>
            <person name="Rash S."/>
            <person name="Saiga H."/>
            <person name="Satake M."/>
            <person name="Terry A."/>
            <person name="Yamada L."/>
            <person name="Wang H.G."/>
            <person name="Awazu S."/>
            <person name="Azumi K."/>
            <person name="Boore J."/>
            <person name="Branno M."/>
            <person name="Chin-Bow S."/>
            <person name="DeSantis R."/>
            <person name="Doyle S."/>
            <person name="Francino P."/>
            <person name="Keys D.N."/>
            <person name="Haga S."/>
            <person name="Hayashi H."/>
            <person name="Hino K."/>
            <person name="Imai K.S."/>
            <person name="Inaba K."/>
            <person name="Kano S."/>
            <person name="Kobayashi K."/>
            <person name="Kobayashi M."/>
            <person name="Lee B.I."/>
            <person name="Makabe K.W."/>
            <person name="Manohar C."/>
            <person name="Matassi G."/>
            <person name="Medina M."/>
            <person name="Mochizuki Y."/>
            <person name="Mount S."/>
            <person name="Morishita T."/>
            <person name="Miura S."/>
            <person name="Nakayama A."/>
            <person name="Nishizaka S."/>
            <person name="Nomoto H."/>
            <person name="Ohta F."/>
            <person name="Oishi K."/>
            <person name="Rigoutsos I."/>
            <person name="Sano M."/>
            <person name="Sasaki A."/>
            <person name="Sasakura Y."/>
            <person name="Shoguchi E."/>
            <person name="Shin-i T."/>
            <person name="Spagnuolo A."/>
            <person name="Stainier D."/>
            <person name="Suzuki M.M."/>
            <person name="Tassy O."/>
            <person name="Takatori N."/>
            <person name="Tokuoka M."/>
            <person name="Yagi K."/>
            <person name="Yoshizaki F."/>
            <person name="Wada S."/>
            <person name="Zhang C."/>
            <person name="Hyatt P.D."/>
            <person name="Larimer F."/>
            <person name="Detter C."/>
            <person name="Doggett N."/>
            <person name="Glavina T."/>
            <person name="Hawkins T."/>
            <person name="Richardson P."/>
            <person name="Lucas S."/>
            <person name="Kohara Y."/>
            <person name="Levine M."/>
            <person name="Satoh N."/>
            <person name="Rokhsar D.S."/>
        </authorList>
    </citation>
    <scope>NUCLEOTIDE SEQUENCE [LARGE SCALE GENOMIC DNA]</scope>
</reference>
<dbReference type="InterPro" id="IPR009011">
    <property type="entry name" value="Man6P_isomerase_rcpt-bd_dom_sf"/>
</dbReference>
<comment type="subcellular location">
    <subcellularLocation>
        <location evidence="1">Endomembrane system</location>
    </subcellularLocation>
</comment>
<dbReference type="EMBL" id="EAAA01002761">
    <property type="status" value="NOT_ANNOTATED_CDS"/>
    <property type="molecule type" value="Genomic_DNA"/>
</dbReference>
<dbReference type="PANTHER" id="PTHR15071">
    <property type="entry name" value="MANNOSE-6-PHOSPHATE RECEPTOR FAMILY MEMBER"/>
    <property type="match status" value="1"/>
</dbReference>
<protein>
    <recommendedName>
        <fullName evidence="9">MRH domain-containing protein</fullName>
    </recommendedName>
</protein>
<dbReference type="AlphaFoldDB" id="F6XGP0"/>
<evidence type="ECO:0000256" key="5">
    <source>
        <dbReference type="ARBA" id="ARBA00022989"/>
    </source>
</evidence>
<keyword evidence="11" id="KW-1185">Reference proteome</keyword>
<keyword evidence="6" id="KW-0472">Membrane</keyword>
<proteinExistence type="predicted"/>
<keyword evidence="5" id="KW-1133">Transmembrane helix</keyword>
<reference evidence="10" key="4">
    <citation type="submission" date="2025-09" db="UniProtKB">
        <authorList>
            <consortium name="Ensembl"/>
        </authorList>
    </citation>
    <scope>IDENTIFICATION</scope>
</reference>
<dbReference type="GeneTree" id="ENSGT00730000112617"/>
<dbReference type="InParanoid" id="F6XGP0"/>
<dbReference type="InterPro" id="IPR044865">
    <property type="entry name" value="MRH_dom"/>
</dbReference>
<dbReference type="FunFam" id="2.70.130.10:FF:000029">
    <property type="entry name" value="uncharacterized protein LOC100184158"/>
    <property type="match status" value="1"/>
</dbReference>
<keyword evidence="4 8" id="KW-0732">Signal</keyword>
<name>F6XGP0_CIOIN</name>
<evidence type="ECO:0000313" key="11">
    <source>
        <dbReference type="Proteomes" id="UP000008144"/>
    </source>
</evidence>
<sequence>MANIKLAISVILVCFVVSTSAVGKTCDSSEPCKCSMSDGTGEINLRSLASTDGLPKFTLPTGYWNYSYNPCEAFNSTKYTGLAVVQVNANNPNEEYDLGVQANEKFEYKISQGLYVEYRASDYLRTSRVYLNCEPTNVEQLIFLGESISTEYEFILNTPCACPGFCDDNGLIDGITTVTVPVTEPPTTTVPPVTTTPPITTTP</sequence>
<dbReference type="GO" id="GO:0005802">
    <property type="term" value="C:trans-Golgi network"/>
    <property type="evidence" value="ECO:0000318"/>
    <property type="project" value="GO_Central"/>
</dbReference>
<evidence type="ECO:0000256" key="8">
    <source>
        <dbReference type="SAM" id="SignalP"/>
    </source>
</evidence>
<evidence type="ECO:0000256" key="1">
    <source>
        <dbReference type="ARBA" id="ARBA00004308"/>
    </source>
</evidence>
<keyword evidence="7" id="KW-1015">Disulfide bond</keyword>
<evidence type="ECO:0000256" key="7">
    <source>
        <dbReference type="ARBA" id="ARBA00023157"/>
    </source>
</evidence>
<dbReference type="Ensembl" id="ENSCINT00000019962.3">
    <property type="protein sequence ID" value="ENSCINP00000019962.3"/>
    <property type="gene ID" value="ENSCING00000009842.3"/>
</dbReference>
<feature type="domain" description="MRH" evidence="9">
    <location>
        <begin position="12"/>
        <end position="164"/>
    </location>
</feature>
<feature type="signal peptide" evidence="8">
    <location>
        <begin position="1"/>
        <end position="21"/>
    </location>
</feature>
<dbReference type="PANTHER" id="PTHR15071:SF34">
    <property type="entry name" value="MRH DOMAIN-CONTAINING PROTEIN"/>
    <property type="match status" value="1"/>
</dbReference>
<dbReference type="PROSITE" id="PS51914">
    <property type="entry name" value="MRH"/>
    <property type="match status" value="1"/>
</dbReference>